<dbReference type="PROSITE" id="PS51471">
    <property type="entry name" value="FE2OG_OXY"/>
    <property type="match status" value="1"/>
</dbReference>
<keyword evidence="5" id="KW-1185">Reference proteome</keyword>
<reference evidence="4" key="1">
    <citation type="submission" date="2022-12" db="EMBL/GenBank/DDBJ databases">
        <authorList>
            <person name="Petersen C."/>
        </authorList>
    </citation>
    <scope>NUCLEOTIDE SEQUENCE</scope>
    <source>
        <strain evidence="4">IBT 29677</strain>
    </source>
</reference>
<dbReference type="InterPro" id="IPR005123">
    <property type="entry name" value="Oxoglu/Fe-dep_dioxygenase_dom"/>
</dbReference>
<dbReference type="Pfam" id="PF14226">
    <property type="entry name" value="DIOX_N"/>
    <property type="match status" value="1"/>
</dbReference>
<feature type="domain" description="Fe2OG dioxygenase" evidence="3">
    <location>
        <begin position="145"/>
        <end position="267"/>
    </location>
</feature>
<dbReference type="SUPFAM" id="SSF51197">
    <property type="entry name" value="Clavaminate synthase-like"/>
    <property type="match status" value="1"/>
</dbReference>
<evidence type="ECO:0000256" key="2">
    <source>
        <dbReference type="RuleBase" id="RU003682"/>
    </source>
</evidence>
<evidence type="ECO:0000313" key="5">
    <source>
        <dbReference type="Proteomes" id="UP001147747"/>
    </source>
</evidence>
<dbReference type="GeneID" id="81368991"/>
<evidence type="ECO:0000259" key="3">
    <source>
        <dbReference type="PROSITE" id="PS51471"/>
    </source>
</evidence>
<dbReference type="GO" id="GO:0046872">
    <property type="term" value="F:metal ion binding"/>
    <property type="evidence" value="ECO:0007669"/>
    <property type="project" value="UniProtKB-KW"/>
</dbReference>
<proteinExistence type="inferred from homology"/>
<dbReference type="Pfam" id="PF03171">
    <property type="entry name" value="2OG-FeII_Oxy"/>
    <property type="match status" value="1"/>
</dbReference>
<dbReference type="GO" id="GO:0016491">
    <property type="term" value="F:oxidoreductase activity"/>
    <property type="evidence" value="ECO:0007669"/>
    <property type="project" value="UniProtKB-KW"/>
</dbReference>
<dbReference type="InterPro" id="IPR044861">
    <property type="entry name" value="IPNS-like_FE2OG_OXY"/>
</dbReference>
<keyword evidence="2" id="KW-0408">Iron</keyword>
<sequence>MTTLPIIDLSAKQDPATVENLRHALRKYGAFRLWAPELKQAVAGGLLREARGFFQLPTEVKQRTKGYSGFGTELIRGTTPIPKEGINFFRKNDQRDGCIPPPAEFFRHVIAIHDNWKRSQDQLFNLVFCDVLESDIPLTGTPSLDYESVGIQYYNPQRMITGDGDYSPPHMDGGTLTILIREDDEGDGLEVADLESTEELGSDGVGREADFLRVPTAPDEVVVMVGTRLQRIMGRTKARACVHRVVGPGQKHSTDDRVSVGIFRACVPHPPPPA</sequence>
<dbReference type="RefSeq" id="XP_056489313.1">
    <property type="nucleotide sequence ID" value="XM_056630011.1"/>
</dbReference>
<comment type="similarity">
    <text evidence="1 2">Belongs to the iron/ascorbate-dependent oxidoreductase family.</text>
</comment>
<evidence type="ECO:0000256" key="1">
    <source>
        <dbReference type="ARBA" id="ARBA00008056"/>
    </source>
</evidence>
<dbReference type="InterPro" id="IPR027443">
    <property type="entry name" value="IPNS-like_sf"/>
</dbReference>
<dbReference type="Gene3D" id="2.60.120.330">
    <property type="entry name" value="B-lactam Antibiotic, Isopenicillin N Synthase, Chain"/>
    <property type="match status" value="1"/>
</dbReference>
<dbReference type="InterPro" id="IPR050231">
    <property type="entry name" value="Iron_ascorbate_oxido_reductase"/>
</dbReference>
<keyword evidence="2" id="KW-0560">Oxidoreductase</keyword>
<dbReference type="AlphaFoldDB" id="A0A9X0B9Z2"/>
<gene>
    <name evidence="4" type="ORF">N7509_005374</name>
</gene>
<dbReference type="PANTHER" id="PTHR47990">
    <property type="entry name" value="2-OXOGLUTARATE (2OG) AND FE(II)-DEPENDENT OXYGENASE SUPERFAMILY PROTEIN-RELATED"/>
    <property type="match status" value="1"/>
</dbReference>
<dbReference type="OrthoDB" id="288590at2759"/>
<keyword evidence="2" id="KW-0479">Metal-binding</keyword>
<protein>
    <recommendedName>
        <fullName evidence="3">Fe2OG dioxygenase domain-containing protein</fullName>
    </recommendedName>
</protein>
<evidence type="ECO:0000313" key="4">
    <source>
        <dbReference type="EMBL" id="KAJ5397261.1"/>
    </source>
</evidence>
<dbReference type="EMBL" id="JAPZBU010000006">
    <property type="protein sequence ID" value="KAJ5397261.1"/>
    <property type="molecule type" value="Genomic_DNA"/>
</dbReference>
<organism evidence="4 5">
    <name type="scientific">Penicillium cosmopolitanum</name>
    <dbReference type="NCBI Taxonomy" id="1131564"/>
    <lineage>
        <taxon>Eukaryota</taxon>
        <taxon>Fungi</taxon>
        <taxon>Dikarya</taxon>
        <taxon>Ascomycota</taxon>
        <taxon>Pezizomycotina</taxon>
        <taxon>Eurotiomycetes</taxon>
        <taxon>Eurotiomycetidae</taxon>
        <taxon>Eurotiales</taxon>
        <taxon>Aspergillaceae</taxon>
        <taxon>Penicillium</taxon>
    </lineage>
</organism>
<accession>A0A9X0B9Z2</accession>
<reference evidence="4" key="2">
    <citation type="journal article" date="2023" name="IMA Fungus">
        <title>Comparative genomic study of the Penicillium genus elucidates a diverse pangenome and 15 lateral gene transfer events.</title>
        <authorList>
            <person name="Petersen C."/>
            <person name="Sorensen T."/>
            <person name="Nielsen M.R."/>
            <person name="Sondergaard T.E."/>
            <person name="Sorensen J.L."/>
            <person name="Fitzpatrick D.A."/>
            <person name="Frisvad J.C."/>
            <person name="Nielsen K.L."/>
        </authorList>
    </citation>
    <scope>NUCLEOTIDE SEQUENCE</scope>
    <source>
        <strain evidence="4">IBT 29677</strain>
    </source>
</reference>
<comment type="caution">
    <text evidence="4">The sequence shown here is derived from an EMBL/GenBank/DDBJ whole genome shotgun (WGS) entry which is preliminary data.</text>
</comment>
<dbReference type="Proteomes" id="UP001147747">
    <property type="component" value="Unassembled WGS sequence"/>
</dbReference>
<name>A0A9X0B9Z2_9EURO</name>
<dbReference type="GO" id="GO:0044283">
    <property type="term" value="P:small molecule biosynthetic process"/>
    <property type="evidence" value="ECO:0007669"/>
    <property type="project" value="UniProtKB-ARBA"/>
</dbReference>
<dbReference type="InterPro" id="IPR026992">
    <property type="entry name" value="DIOX_N"/>
</dbReference>